<dbReference type="RefSeq" id="WP_353641677.1">
    <property type="nucleotide sequence ID" value="NZ_CP159253.1"/>
</dbReference>
<evidence type="ECO:0000313" key="1">
    <source>
        <dbReference type="EMBL" id="XCG50816.1"/>
    </source>
</evidence>
<sequence length="74" mass="8377">MDDWGIASGPQLAELTKLLEDYSKEIGIENNAPARNRLAKRIMDLFNEGVMKPEDIKRNLDSSPNHWQVEQAAP</sequence>
<dbReference type="AlphaFoldDB" id="A0AAU8CVG4"/>
<protein>
    <submittedName>
        <fullName evidence="1">Uncharacterized protein</fullName>
    </submittedName>
</protein>
<dbReference type="EMBL" id="CP159253">
    <property type="protein sequence ID" value="XCG50816.1"/>
    <property type="molecule type" value="Genomic_DNA"/>
</dbReference>
<organism evidence="1">
    <name type="scientific">Mesorhizobium sp. WSM2240</name>
    <dbReference type="NCBI Taxonomy" id="3228851"/>
    <lineage>
        <taxon>Bacteria</taxon>
        <taxon>Pseudomonadati</taxon>
        <taxon>Pseudomonadota</taxon>
        <taxon>Alphaproteobacteria</taxon>
        <taxon>Hyphomicrobiales</taxon>
        <taxon>Phyllobacteriaceae</taxon>
        <taxon>Mesorhizobium</taxon>
    </lineage>
</organism>
<name>A0AAU8CVG4_9HYPH</name>
<accession>A0AAU8CVG4</accession>
<proteinExistence type="predicted"/>
<gene>
    <name evidence="1" type="ORF">ABVK50_10190</name>
</gene>
<reference evidence="1" key="1">
    <citation type="submission" date="2024-06" db="EMBL/GenBank/DDBJ databases">
        <title>Mesorhizobium karijinii sp. nov., a symbiont of the iconic Swainsona formosa from arid Australia.</title>
        <authorList>
            <person name="Hill Y.J."/>
            <person name="Watkin E.L.J."/>
            <person name="O'Hara G.W."/>
            <person name="Terpolilli J."/>
            <person name="Tye M.L."/>
            <person name="Kohlmeier M.G."/>
        </authorList>
    </citation>
    <scope>NUCLEOTIDE SEQUENCE</scope>
    <source>
        <strain evidence="1">WSM2240</strain>
    </source>
</reference>